<evidence type="ECO:0000256" key="8">
    <source>
        <dbReference type="ARBA" id="ARBA00022842"/>
    </source>
</evidence>
<dbReference type="PANTHER" id="PTHR43344">
    <property type="entry name" value="PHOSPHOSERINE PHOSPHATASE"/>
    <property type="match status" value="1"/>
</dbReference>
<keyword evidence="13" id="KW-1185">Reference proteome</keyword>
<dbReference type="InterPro" id="IPR050582">
    <property type="entry name" value="HAD-like_SerB"/>
</dbReference>
<comment type="pathway">
    <text evidence="2">Amino-acid biosynthesis; L-serine biosynthesis; L-serine from 3-phospho-D-glycerate: step 3/3.</text>
</comment>
<dbReference type="NCBIfam" id="TIGR01488">
    <property type="entry name" value="HAD-SF-IB"/>
    <property type="match status" value="1"/>
</dbReference>
<gene>
    <name evidence="12" type="primary">serB</name>
    <name evidence="12" type="ORF">FKV42_07315</name>
</gene>
<dbReference type="Pfam" id="PF00702">
    <property type="entry name" value="Hydrolase"/>
    <property type="match status" value="1"/>
</dbReference>
<evidence type="ECO:0000256" key="7">
    <source>
        <dbReference type="ARBA" id="ARBA00022801"/>
    </source>
</evidence>
<keyword evidence="6" id="KW-0479">Metal-binding</keyword>
<dbReference type="GO" id="GO:0000287">
    <property type="term" value="F:magnesium ion binding"/>
    <property type="evidence" value="ECO:0007669"/>
    <property type="project" value="TreeGrafter"/>
</dbReference>
<keyword evidence="5" id="KW-0028">Amino-acid biosynthesis</keyword>
<comment type="caution">
    <text evidence="12">The sequence shown here is derived from an EMBL/GenBank/DDBJ whole genome shotgun (WGS) entry which is preliminary data.</text>
</comment>
<dbReference type="SFLD" id="SFLDS00003">
    <property type="entry name" value="Haloacid_Dehalogenase"/>
    <property type="match status" value="1"/>
</dbReference>
<comment type="similarity">
    <text evidence="3">Belongs to the HAD-like hydrolase superfamily. SerB family.</text>
</comment>
<proteinExistence type="inferred from homology"/>
<dbReference type="InterPro" id="IPR036412">
    <property type="entry name" value="HAD-like_sf"/>
</dbReference>
<keyword evidence="8" id="KW-0460">Magnesium</keyword>
<reference evidence="12 13" key="1">
    <citation type="submission" date="2019-06" db="EMBL/GenBank/DDBJ databases">
        <title>Draft genome sequence of Methanolobus vulcani B1d.</title>
        <authorList>
            <person name="Creighbaum A.J."/>
            <person name="Ticak T."/>
            <person name="Hariraju D."/>
            <person name="Arivett B.A."/>
            <person name="Ferguson D.J.Jr."/>
        </authorList>
    </citation>
    <scope>NUCLEOTIDE SEQUENCE [LARGE SCALE GENOMIC DNA]</scope>
    <source>
        <strain evidence="12 13">B1d</strain>
    </source>
</reference>
<name>A0A7Z8P1B1_9EURY</name>
<dbReference type="GO" id="GO:0005737">
    <property type="term" value="C:cytoplasm"/>
    <property type="evidence" value="ECO:0007669"/>
    <property type="project" value="TreeGrafter"/>
</dbReference>
<keyword evidence="7 12" id="KW-0378">Hydrolase</keyword>
<dbReference type="InterPro" id="IPR023214">
    <property type="entry name" value="HAD_sf"/>
</dbReference>
<dbReference type="GO" id="GO:0006564">
    <property type="term" value="P:L-serine biosynthetic process"/>
    <property type="evidence" value="ECO:0007669"/>
    <property type="project" value="UniProtKB-KW"/>
</dbReference>
<dbReference type="SFLD" id="SFLDG01136">
    <property type="entry name" value="C1.6:_Phosphoserine_Phosphatas"/>
    <property type="match status" value="1"/>
</dbReference>
<evidence type="ECO:0000256" key="4">
    <source>
        <dbReference type="ARBA" id="ARBA00012640"/>
    </source>
</evidence>
<dbReference type="CDD" id="cd07500">
    <property type="entry name" value="HAD_PSP"/>
    <property type="match status" value="1"/>
</dbReference>
<dbReference type="GO" id="GO:0036424">
    <property type="term" value="F:L-phosphoserine phosphatase activity"/>
    <property type="evidence" value="ECO:0007669"/>
    <property type="project" value="InterPro"/>
</dbReference>
<evidence type="ECO:0000256" key="3">
    <source>
        <dbReference type="ARBA" id="ARBA00009184"/>
    </source>
</evidence>
<evidence type="ECO:0000256" key="9">
    <source>
        <dbReference type="ARBA" id="ARBA00023299"/>
    </source>
</evidence>
<dbReference type="Proteomes" id="UP000319335">
    <property type="component" value="Unassembled WGS sequence"/>
</dbReference>
<dbReference type="NCBIfam" id="TIGR00338">
    <property type="entry name" value="serB"/>
    <property type="match status" value="1"/>
</dbReference>
<evidence type="ECO:0000256" key="2">
    <source>
        <dbReference type="ARBA" id="ARBA00005135"/>
    </source>
</evidence>
<evidence type="ECO:0000256" key="10">
    <source>
        <dbReference type="ARBA" id="ARBA00031693"/>
    </source>
</evidence>
<sequence length="222" mass="24031">MNRTSNNSDRIKLIVFDMDSTLIDAETIDELAEAAGVGDKVAAITKRAMHGELDFSEALQQRVQLLKGLPLDKAHEALAKMPFMPGAKELVSFLKSRGYKTAMISGGFTIAADRVGETLGMDHVVSNELLTDNGCLTGEVRGPLTDQGSKEFVLEEISEKYGIKPDECIVVGDGANDICIFKIAKFAIAFNSKPILHAHANIVITEKNLEAVIPVIQSLDSE</sequence>
<organism evidence="12 13">
    <name type="scientific">Methanolobus vulcani</name>
    <dbReference type="NCBI Taxonomy" id="38026"/>
    <lineage>
        <taxon>Archaea</taxon>
        <taxon>Methanobacteriati</taxon>
        <taxon>Methanobacteriota</taxon>
        <taxon>Stenosarchaea group</taxon>
        <taxon>Methanomicrobia</taxon>
        <taxon>Methanosarcinales</taxon>
        <taxon>Methanosarcinaceae</taxon>
        <taxon>Methanolobus</taxon>
    </lineage>
</organism>
<keyword evidence="9" id="KW-0718">Serine biosynthesis</keyword>
<evidence type="ECO:0000313" key="13">
    <source>
        <dbReference type="Proteomes" id="UP000319335"/>
    </source>
</evidence>
<evidence type="ECO:0000256" key="11">
    <source>
        <dbReference type="PIRSR" id="PIRSR604469-1"/>
    </source>
</evidence>
<dbReference type="InterPro" id="IPR004469">
    <property type="entry name" value="PSP"/>
</dbReference>
<accession>A0A7Z8P1B1</accession>
<dbReference type="SFLD" id="SFLDF00029">
    <property type="entry name" value="phosphoserine_phosphatase"/>
    <property type="match status" value="1"/>
</dbReference>
<dbReference type="Gene3D" id="3.40.50.1000">
    <property type="entry name" value="HAD superfamily/HAD-like"/>
    <property type="match status" value="1"/>
</dbReference>
<dbReference type="SUPFAM" id="SSF56784">
    <property type="entry name" value="HAD-like"/>
    <property type="match status" value="1"/>
</dbReference>
<dbReference type="UniPathway" id="UPA00135">
    <property type="reaction ID" value="UER00198"/>
</dbReference>
<dbReference type="SFLD" id="SFLDG01129">
    <property type="entry name" value="C1.5:_HAD__Beta-PGM__Phosphata"/>
    <property type="match status" value="1"/>
</dbReference>
<feature type="active site" description="Nucleophile" evidence="11">
    <location>
        <position position="17"/>
    </location>
</feature>
<protein>
    <recommendedName>
        <fullName evidence="4">phosphoserine phosphatase</fullName>
        <ecNumber evidence="4">3.1.3.3</ecNumber>
    </recommendedName>
    <alternativeName>
        <fullName evidence="10">O-phosphoserine phosphohydrolase</fullName>
    </alternativeName>
</protein>
<dbReference type="EC" id="3.1.3.3" evidence="4"/>
<evidence type="ECO:0000256" key="5">
    <source>
        <dbReference type="ARBA" id="ARBA00022605"/>
    </source>
</evidence>
<feature type="active site" description="Proton donor" evidence="11">
    <location>
        <position position="19"/>
    </location>
</feature>
<evidence type="ECO:0000256" key="6">
    <source>
        <dbReference type="ARBA" id="ARBA00022723"/>
    </source>
</evidence>
<dbReference type="SFLD" id="SFLDG01137">
    <property type="entry name" value="C1.6.1:_Phosphoserine_Phosphat"/>
    <property type="match status" value="1"/>
</dbReference>
<evidence type="ECO:0000256" key="1">
    <source>
        <dbReference type="ARBA" id="ARBA00001946"/>
    </source>
</evidence>
<evidence type="ECO:0000313" key="12">
    <source>
        <dbReference type="EMBL" id="TQD25427.1"/>
    </source>
</evidence>
<dbReference type="AlphaFoldDB" id="A0A7Z8P1B1"/>
<dbReference type="EMBL" id="VIAQ01000015">
    <property type="protein sequence ID" value="TQD25427.1"/>
    <property type="molecule type" value="Genomic_DNA"/>
</dbReference>
<dbReference type="PANTHER" id="PTHR43344:SF2">
    <property type="entry name" value="PHOSPHOSERINE PHOSPHATASE"/>
    <property type="match status" value="1"/>
</dbReference>
<comment type="cofactor">
    <cofactor evidence="1">
        <name>Mg(2+)</name>
        <dbReference type="ChEBI" id="CHEBI:18420"/>
    </cofactor>
</comment>